<dbReference type="InterPro" id="IPR008921">
    <property type="entry name" value="DNA_pol3_clamp-load_cplx_C"/>
</dbReference>
<dbReference type="FunFam" id="3.40.50.300:FF:000014">
    <property type="entry name" value="DNA polymerase III subunit gamma/tau"/>
    <property type="match status" value="1"/>
</dbReference>
<dbReference type="Pfam" id="PF12169">
    <property type="entry name" value="DNA_pol3_gamma3"/>
    <property type="match status" value="1"/>
</dbReference>
<evidence type="ECO:0000256" key="1">
    <source>
        <dbReference type="ARBA" id="ARBA00006360"/>
    </source>
</evidence>
<comment type="function">
    <text evidence="11">DNA polymerase III is a complex, multichain enzyme responsible for most of the replicative synthesis in bacteria. This DNA polymerase also exhibits 3' to 5' exonuclease activity.</text>
</comment>
<dbReference type="Proteomes" id="UP000229681">
    <property type="component" value="Unassembled WGS sequence"/>
</dbReference>
<dbReference type="InterPro" id="IPR022754">
    <property type="entry name" value="DNA_pol_III_gamma-3"/>
</dbReference>
<sequence length="535" mass="58103">MFPEVLLHEDSTAVSEQALYLKWRPRGFDEVIGQAHITRTLRNAIVQNRLRHAYLFNGPRGTGKTTMARILAKAVNCLHPEPSQRPCNQCRHCVAINEGRFLDLIEIDAASNNGVDDVRDLREKVAFAPAEGRYKVYIVDEVHRFSGAAFDALLKTLEEPPPYVIFVLATTELDRVPPTIRSRSLTFEFRRVALNDVVERLAKIAEAEGVYIERAALELVAQQGTGSVRDSISLLDQLIAAPSERITLEMAEQMLGTASHRLVSKLAQAIIENNPTDGLDVIASAIAEGADPAQFGRQIVEHLRQLLLTCVGGAHLVETSDERRALLAAQAAQTSREVLLRAIRAFSGALSEVRGGWQPQLPLELALIESTRPLPVESAPVAPQAAAKPARAAPSATPVAEEPTAPDGAPSSAATLTLSKVRAVWASVVAQIDQAFRPLGALLQKAQAMPHRVQGKQVTIAVTEAWAKSHIDNDPAKQNHLSKALGEALGTKVSVKIVLVDATSSSEHDIMLDDPIIKEQLETGAILIEEREGEE</sequence>
<evidence type="ECO:0000256" key="12">
    <source>
        <dbReference type="SAM" id="MobiDB-lite"/>
    </source>
</evidence>
<dbReference type="PANTHER" id="PTHR11669">
    <property type="entry name" value="REPLICATION FACTOR C / DNA POLYMERASE III GAMMA-TAU SUBUNIT"/>
    <property type="match status" value="1"/>
</dbReference>
<keyword evidence="6 11" id="KW-0547">Nucleotide-binding</keyword>
<dbReference type="GO" id="GO:0005524">
    <property type="term" value="F:ATP binding"/>
    <property type="evidence" value="ECO:0007669"/>
    <property type="project" value="UniProtKB-KW"/>
</dbReference>
<gene>
    <name evidence="11" type="primary">dnaX</name>
    <name evidence="14" type="ORF">CUN49_13060</name>
</gene>
<feature type="compositionally biased region" description="Low complexity" evidence="12">
    <location>
        <begin position="379"/>
        <end position="398"/>
    </location>
</feature>
<dbReference type="InterPro" id="IPR027417">
    <property type="entry name" value="P-loop_NTPase"/>
</dbReference>
<keyword evidence="5" id="KW-0479">Metal-binding</keyword>
<name>A0A2M8PBN0_9CHLR</name>
<dbReference type="InterPro" id="IPR012763">
    <property type="entry name" value="DNA_pol_III_sug/sutau_N"/>
</dbReference>
<evidence type="ECO:0000313" key="15">
    <source>
        <dbReference type="Proteomes" id="UP000229681"/>
    </source>
</evidence>
<feature type="region of interest" description="Disordered" evidence="12">
    <location>
        <begin position="379"/>
        <end position="411"/>
    </location>
</feature>
<dbReference type="Gene3D" id="1.10.8.60">
    <property type="match status" value="1"/>
</dbReference>
<accession>A0A2M8PBN0</accession>
<dbReference type="InterPro" id="IPR050238">
    <property type="entry name" value="DNA_Rep/Repair_Clamp_Loader"/>
</dbReference>
<dbReference type="CDD" id="cd00009">
    <property type="entry name" value="AAA"/>
    <property type="match status" value="1"/>
</dbReference>
<organism evidence="14 15">
    <name type="scientific">Candidatus Thermofonsia Clade 1 bacterium</name>
    <dbReference type="NCBI Taxonomy" id="2364210"/>
    <lineage>
        <taxon>Bacteria</taxon>
        <taxon>Bacillati</taxon>
        <taxon>Chloroflexota</taxon>
        <taxon>Candidatus Thermofontia</taxon>
        <taxon>Candidatus Thermofonsia Clade 1</taxon>
    </lineage>
</organism>
<dbReference type="EC" id="2.7.7.7" evidence="11"/>
<dbReference type="NCBIfam" id="TIGR02397">
    <property type="entry name" value="dnaX_nterm"/>
    <property type="match status" value="1"/>
</dbReference>
<evidence type="ECO:0000256" key="10">
    <source>
        <dbReference type="ARBA" id="ARBA00049244"/>
    </source>
</evidence>
<dbReference type="PRINTS" id="PR00300">
    <property type="entry name" value="CLPPROTEASEA"/>
</dbReference>
<protein>
    <recommendedName>
        <fullName evidence="11">DNA polymerase III subunit gamma/tau</fullName>
        <ecNumber evidence="11">2.7.7.7</ecNumber>
    </recommendedName>
</protein>
<dbReference type="FunFam" id="1.10.8.60:FF:000013">
    <property type="entry name" value="DNA polymerase III subunit gamma/tau"/>
    <property type="match status" value="1"/>
</dbReference>
<reference evidence="14 15" key="1">
    <citation type="submission" date="2017-11" db="EMBL/GenBank/DDBJ databases">
        <title>Evolution of Phototrophy in the Chloroflexi Phylum Driven by Horizontal Gene Transfer.</title>
        <authorList>
            <person name="Ward L.M."/>
            <person name="Hemp J."/>
            <person name="Shih P.M."/>
            <person name="Mcglynn S.E."/>
            <person name="Fischer W."/>
        </authorList>
    </citation>
    <scope>NUCLEOTIDE SEQUENCE [LARGE SCALE GENOMIC DNA]</scope>
    <source>
        <strain evidence="14">JP3_13</strain>
    </source>
</reference>
<evidence type="ECO:0000256" key="4">
    <source>
        <dbReference type="ARBA" id="ARBA00022705"/>
    </source>
</evidence>
<evidence type="ECO:0000256" key="8">
    <source>
        <dbReference type="ARBA" id="ARBA00022840"/>
    </source>
</evidence>
<keyword evidence="7" id="KW-0862">Zinc</keyword>
<proteinExistence type="inferred from homology"/>
<dbReference type="InterPro" id="IPR001270">
    <property type="entry name" value="ClpA/B"/>
</dbReference>
<keyword evidence="8 11" id="KW-0067">ATP-binding</keyword>
<dbReference type="SUPFAM" id="SSF48019">
    <property type="entry name" value="post-AAA+ oligomerization domain-like"/>
    <property type="match status" value="1"/>
</dbReference>
<evidence type="ECO:0000259" key="13">
    <source>
        <dbReference type="SMART" id="SM00382"/>
    </source>
</evidence>
<evidence type="ECO:0000256" key="6">
    <source>
        <dbReference type="ARBA" id="ARBA00022741"/>
    </source>
</evidence>
<comment type="similarity">
    <text evidence="1 11">Belongs to the DnaX/STICHEL family.</text>
</comment>
<dbReference type="Pfam" id="PF22608">
    <property type="entry name" value="DNAX_ATPase_lid"/>
    <property type="match status" value="1"/>
</dbReference>
<keyword evidence="9 11" id="KW-0239">DNA-directed DNA polymerase</keyword>
<evidence type="ECO:0000313" key="14">
    <source>
        <dbReference type="EMBL" id="PJF34949.1"/>
    </source>
</evidence>
<comment type="subunit">
    <text evidence="11">DNA polymerase III contains a core (composed of alpha, epsilon and theta chains) that associates with a tau subunit. This core dimerizes to form the POLIII' complex. PolIII' associates with the gamma complex (composed of gamma, delta, delta', psi and chi chains) and with the beta chain to form the complete DNA polymerase III complex.</text>
</comment>
<dbReference type="InterPro" id="IPR003593">
    <property type="entry name" value="AAA+_ATPase"/>
</dbReference>
<evidence type="ECO:0000256" key="9">
    <source>
        <dbReference type="ARBA" id="ARBA00022932"/>
    </source>
</evidence>
<evidence type="ECO:0000256" key="2">
    <source>
        <dbReference type="ARBA" id="ARBA00022679"/>
    </source>
</evidence>
<comment type="catalytic activity">
    <reaction evidence="10 11">
        <text>DNA(n) + a 2'-deoxyribonucleoside 5'-triphosphate = DNA(n+1) + diphosphate</text>
        <dbReference type="Rhea" id="RHEA:22508"/>
        <dbReference type="Rhea" id="RHEA-COMP:17339"/>
        <dbReference type="Rhea" id="RHEA-COMP:17340"/>
        <dbReference type="ChEBI" id="CHEBI:33019"/>
        <dbReference type="ChEBI" id="CHEBI:61560"/>
        <dbReference type="ChEBI" id="CHEBI:173112"/>
        <dbReference type="EC" id="2.7.7.7"/>
    </reaction>
</comment>
<dbReference type="GO" id="GO:0003887">
    <property type="term" value="F:DNA-directed DNA polymerase activity"/>
    <property type="evidence" value="ECO:0007669"/>
    <property type="project" value="UniProtKB-KW"/>
</dbReference>
<dbReference type="Gene3D" id="1.20.272.10">
    <property type="match status" value="1"/>
</dbReference>
<dbReference type="SUPFAM" id="SSF52540">
    <property type="entry name" value="P-loop containing nucleoside triphosphate hydrolases"/>
    <property type="match status" value="1"/>
</dbReference>
<dbReference type="GO" id="GO:0006261">
    <property type="term" value="P:DNA-templated DNA replication"/>
    <property type="evidence" value="ECO:0007669"/>
    <property type="project" value="TreeGrafter"/>
</dbReference>
<dbReference type="Gene3D" id="3.40.50.300">
    <property type="entry name" value="P-loop containing nucleotide triphosphate hydrolases"/>
    <property type="match status" value="1"/>
</dbReference>
<dbReference type="SMART" id="SM00382">
    <property type="entry name" value="AAA"/>
    <property type="match status" value="1"/>
</dbReference>
<evidence type="ECO:0000256" key="11">
    <source>
        <dbReference type="RuleBase" id="RU364063"/>
    </source>
</evidence>
<feature type="domain" description="AAA+ ATPase" evidence="13">
    <location>
        <begin position="50"/>
        <end position="199"/>
    </location>
</feature>
<keyword evidence="4 11" id="KW-0235">DNA replication</keyword>
<dbReference type="Pfam" id="PF13177">
    <property type="entry name" value="DNA_pol3_delta2"/>
    <property type="match status" value="1"/>
</dbReference>
<dbReference type="PANTHER" id="PTHR11669:SF0">
    <property type="entry name" value="PROTEIN STICHEL-LIKE 2"/>
    <property type="match status" value="1"/>
</dbReference>
<comment type="caution">
    <text evidence="14">The sequence shown here is derived from an EMBL/GenBank/DDBJ whole genome shotgun (WGS) entry which is preliminary data.</text>
</comment>
<dbReference type="EMBL" id="PGTM01000237">
    <property type="protein sequence ID" value="PJF34949.1"/>
    <property type="molecule type" value="Genomic_DNA"/>
</dbReference>
<evidence type="ECO:0000256" key="5">
    <source>
        <dbReference type="ARBA" id="ARBA00022723"/>
    </source>
</evidence>
<dbReference type="AlphaFoldDB" id="A0A2M8PBN0"/>
<evidence type="ECO:0000256" key="7">
    <source>
        <dbReference type="ARBA" id="ARBA00022833"/>
    </source>
</evidence>
<keyword evidence="2 11" id="KW-0808">Transferase</keyword>
<dbReference type="GO" id="GO:0046872">
    <property type="term" value="F:metal ion binding"/>
    <property type="evidence" value="ECO:0007669"/>
    <property type="project" value="UniProtKB-KW"/>
</dbReference>
<dbReference type="GO" id="GO:0003677">
    <property type="term" value="F:DNA binding"/>
    <property type="evidence" value="ECO:0007669"/>
    <property type="project" value="InterPro"/>
</dbReference>
<keyword evidence="3 11" id="KW-0548">Nucleotidyltransferase</keyword>
<dbReference type="GO" id="GO:0009360">
    <property type="term" value="C:DNA polymerase III complex"/>
    <property type="evidence" value="ECO:0007669"/>
    <property type="project" value="InterPro"/>
</dbReference>
<dbReference type="NCBIfam" id="NF004046">
    <property type="entry name" value="PRK05563.1"/>
    <property type="match status" value="1"/>
</dbReference>
<evidence type="ECO:0000256" key="3">
    <source>
        <dbReference type="ARBA" id="ARBA00022695"/>
    </source>
</evidence>
<dbReference type="CDD" id="cd18137">
    <property type="entry name" value="HLD_clamp_pol_III_gamma_tau"/>
    <property type="match status" value="1"/>
</dbReference>
<dbReference type="InterPro" id="IPR045085">
    <property type="entry name" value="HLD_clamp_pol_III_gamma_tau"/>
</dbReference>